<gene>
    <name evidence="1" type="ORF">PV05_06514</name>
</gene>
<dbReference type="RefSeq" id="XP_013314716.1">
    <property type="nucleotide sequence ID" value="XM_013459262.1"/>
</dbReference>
<keyword evidence="2" id="KW-1185">Reference proteome</keyword>
<dbReference type="Proteomes" id="UP000054342">
    <property type="component" value="Unassembled WGS sequence"/>
</dbReference>
<name>A0A0D2BNH3_9EURO</name>
<protein>
    <submittedName>
        <fullName evidence="1">Uncharacterized protein</fullName>
    </submittedName>
</protein>
<reference evidence="1 2" key="1">
    <citation type="submission" date="2015-01" db="EMBL/GenBank/DDBJ databases">
        <title>The Genome Sequence of Exophiala xenobiotica CBS118157.</title>
        <authorList>
            <consortium name="The Broad Institute Genomics Platform"/>
            <person name="Cuomo C."/>
            <person name="de Hoog S."/>
            <person name="Gorbushina A."/>
            <person name="Stielow B."/>
            <person name="Teixiera M."/>
            <person name="Abouelleil A."/>
            <person name="Chapman S.B."/>
            <person name="Priest M."/>
            <person name="Young S.K."/>
            <person name="Wortman J."/>
            <person name="Nusbaum C."/>
            <person name="Birren B."/>
        </authorList>
    </citation>
    <scope>NUCLEOTIDE SEQUENCE [LARGE SCALE GENOMIC DNA]</scope>
    <source>
        <strain evidence="1 2">CBS 118157</strain>
    </source>
</reference>
<dbReference type="EMBL" id="KN847320">
    <property type="protein sequence ID" value="KIW54131.1"/>
    <property type="molecule type" value="Genomic_DNA"/>
</dbReference>
<sequence>MQELLSSSRGVGVKRTRYCVFGPTVLFFLVDGERSAVNASKSVRDTSCVMMYPSRYQVLGLDWSGRVLVWVISGISGVLSRGSVPDAVVRVDFAGTVCGLGLVLWAQAAATSILIAVELPLWDLYTLE</sequence>
<proteinExistence type="predicted"/>
<organism evidence="1 2">
    <name type="scientific">Exophiala xenobiotica</name>
    <dbReference type="NCBI Taxonomy" id="348802"/>
    <lineage>
        <taxon>Eukaryota</taxon>
        <taxon>Fungi</taxon>
        <taxon>Dikarya</taxon>
        <taxon>Ascomycota</taxon>
        <taxon>Pezizomycotina</taxon>
        <taxon>Eurotiomycetes</taxon>
        <taxon>Chaetothyriomycetidae</taxon>
        <taxon>Chaetothyriales</taxon>
        <taxon>Herpotrichiellaceae</taxon>
        <taxon>Exophiala</taxon>
    </lineage>
</organism>
<dbReference type="AlphaFoldDB" id="A0A0D2BNH3"/>
<dbReference type="GeneID" id="25328422"/>
<dbReference type="HOGENOM" id="CLU_2158409_0_0_1"/>
<evidence type="ECO:0000313" key="1">
    <source>
        <dbReference type="EMBL" id="KIW54131.1"/>
    </source>
</evidence>
<evidence type="ECO:0000313" key="2">
    <source>
        <dbReference type="Proteomes" id="UP000054342"/>
    </source>
</evidence>
<accession>A0A0D2BNH3</accession>